<keyword evidence="2" id="KW-1133">Transmembrane helix</keyword>
<dbReference type="InterPro" id="IPR052413">
    <property type="entry name" value="SUR7_domain"/>
</dbReference>
<dbReference type="PANTHER" id="PTHR28019">
    <property type="entry name" value="CELL MEMBRANE PROTEIN YLR413W-RELATED"/>
    <property type="match status" value="1"/>
</dbReference>
<reference evidence="3 4" key="1">
    <citation type="journal article" date="2014" name="Genome Announc.">
        <title>Draft genome sequence of Sclerotinia borealis, a psychrophilic plant pathogenic fungus.</title>
        <authorList>
            <person name="Mardanov A.V."/>
            <person name="Beletsky A.V."/>
            <person name="Kadnikov V.V."/>
            <person name="Ignatov A.N."/>
            <person name="Ravin N.V."/>
        </authorList>
    </citation>
    <scope>NUCLEOTIDE SEQUENCE [LARGE SCALE GENOMIC DNA]</scope>
    <source>
        <strain evidence="4">F-4157</strain>
    </source>
</reference>
<dbReference type="GO" id="GO:0031505">
    <property type="term" value="P:fungal-type cell wall organization"/>
    <property type="evidence" value="ECO:0007669"/>
    <property type="project" value="TreeGrafter"/>
</dbReference>
<keyword evidence="2" id="KW-0472">Membrane</keyword>
<dbReference type="GO" id="GO:0051285">
    <property type="term" value="C:cell cortex of cell tip"/>
    <property type="evidence" value="ECO:0007669"/>
    <property type="project" value="TreeGrafter"/>
</dbReference>
<feature type="transmembrane region" description="Helical" evidence="2">
    <location>
        <begin position="6"/>
        <end position="26"/>
    </location>
</feature>
<accession>W9CG00</accession>
<keyword evidence="4" id="KW-1185">Reference proteome</keyword>
<dbReference type="PANTHER" id="PTHR28019:SF7">
    <property type="entry name" value="SUR7 PROTEIN"/>
    <property type="match status" value="1"/>
</dbReference>
<gene>
    <name evidence="3" type="ORF">SBOR_6148</name>
</gene>
<organism evidence="3 4">
    <name type="scientific">Sclerotinia borealis (strain F-4128)</name>
    <dbReference type="NCBI Taxonomy" id="1432307"/>
    <lineage>
        <taxon>Eukaryota</taxon>
        <taxon>Fungi</taxon>
        <taxon>Dikarya</taxon>
        <taxon>Ascomycota</taxon>
        <taxon>Pezizomycotina</taxon>
        <taxon>Leotiomycetes</taxon>
        <taxon>Helotiales</taxon>
        <taxon>Sclerotiniaceae</taxon>
        <taxon>Sclerotinia</taxon>
    </lineage>
</organism>
<evidence type="ECO:0000313" key="4">
    <source>
        <dbReference type="Proteomes" id="UP000019487"/>
    </source>
</evidence>
<evidence type="ECO:0000256" key="2">
    <source>
        <dbReference type="SAM" id="Phobius"/>
    </source>
</evidence>
<protein>
    <submittedName>
        <fullName evidence="3">Uncharacterized protein</fullName>
    </submittedName>
</protein>
<dbReference type="HOGENOM" id="CLU_1289613_0_0_1"/>
<evidence type="ECO:0000313" key="3">
    <source>
        <dbReference type="EMBL" id="ESZ93470.1"/>
    </source>
</evidence>
<dbReference type="Proteomes" id="UP000019487">
    <property type="component" value="Unassembled WGS sequence"/>
</dbReference>
<dbReference type="OrthoDB" id="4159154at2759"/>
<sequence length="214" mass="22489">MQPLAAIPMACSFVTFVLGMLCLFAGNKPGFMEDYHIITLNTSDVGQNLIPTSSSGSSSTPTIASPVEVISSLANLIPREPGIGDDIANALGGIENDIAGKLAKTLGIKEWYSLHLMDMCEGTYTPNATARGAKYNVSSCTNQTAMYHVDINSIISEQLSIGGVHLKLSDIGWSSKIQDGLDALSTPSTLPSYSTALVSQPPASHSSLPSPPFL</sequence>
<evidence type="ECO:0000256" key="1">
    <source>
        <dbReference type="SAM" id="MobiDB-lite"/>
    </source>
</evidence>
<dbReference type="EMBL" id="AYSA01000315">
    <property type="protein sequence ID" value="ESZ93470.1"/>
    <property type="molecule type" value="Genomic_DNA"/>
</dbReference>
<feature type="region of interest" description="Disordered" evidence="1">
    <location>
        <begin position="195"/>
        <end position="214"/>
    </location>
</feature>
<dbReference type="AlphaFoldDB" id="W9CG00"/>
<comment type="caution">
    <text evidence="3">The sequence shown here is derived from an EMBL/GenBank/DDBJ whole genome shotgun (WGS) entry which is preliminary data.</text>
</comment>
<proteinExistence type="predicted"/>
<feature type="compositionally biased region" description="Low complexity" evidence="1">
    <location>
        <begin position="195"/>
        <end position="208"/>
    </location>
</feature>
<dbReference type="GO" id="GO:0005886">
    <property type="term" value="C:plasma membrane"/>
    <property type="evidence" value="ECO:0007669"/>
    <property type="project" value="TreeGrafter"/>
</dbReference>
<keyword evidence="2" id="KW-0812">Transmembrane</keyword>
<name>W9CG00_SCLBF</name>